<dbReference type="Pfam" id="PF19489">
    <property type="entry name" value="SLT_4"/>
    <property type="match status" value="1"/>
</dbReference>
<accession>A0A382F773</accession>
<dbReference type="InterPro" id="IPR045795">
    <property type="entry name" value="SLT_4"/>
</dbReference>
<reference evidence="2" key="1">
    <citation type="submission" date="2018-05" db="EMBL/GenBank/DDBJ databases">
        <authorList>
            <person name="Lanie J.A."/>
            <person name="Ng W.-L."/>
            <person name="Kazmierczak K.M."/>
            <person name="Andrzejewski T.M."/>
            <person name="Davidsen T.M."/>
            <person name="Wayne K.J."/>
            <person name="Tettelin H."/>
            <person name="Glass J.I."/>
            <person name="Rusch D."/>
            <person name="Podicherti R."/>
            <person name="Tsui H.-C.T."/>
            <person name="Winkler M.E."/>
        </authorList>
    </citation>
    <scope>NUCLEOTIDE SEQUENCE</scope>
</reference>
<dbReference type="EMBL" id="UINC01047978">
    <property type="protein sequence ID" value="SVB57937.1"/>
    <property type="molecule type" value="Genomic_DNA"/>
</dbReference>
<dbReference type="SUPFAM" id="SSF53955">
    <property type="entry name" value="Lysozyme-like"/>
    <property type="match status" value="1"/>
</dbReference>
<dbReference type="CDD" id="cd00442">
    <property type="entry name" value="Lyz-like"/>
    <property type="match status" value="1"/>
</dbReference>
<dbReference type="AlphaFoldDB" id="A0A382F773"/>
<evidence type="ECO:0000313" key="2">
    <source>
        <dbReference type="EMBL" id="SVB57937.1"/>
    </source>
</evidence>
<protein>
    <recommendedName>
        <fullName evidence="1">Transglycosylase SLT domain-containing protein</fullName>
    </recommendedName>
</protein>
<feature type="domain" description="Transglycosylase SLT" evidence="1">
    <location>
        <begin position="8"/>
        <end position="189"/>
    </location>
</feature>
<name>A0A382F773_9ZZZZ</name>
<gene>
    <name evidence="2" type="ORF">METZ01_LOCUS210791</name>
</gene>
<dbReference type="InterPro" id="IPR023346">
    <property type="entry name" value="Lysozyme-like_dom_sf"/>
</dbReference>
<dbReference type="PROSITE" id="PS51257">
    <property type="entry name" value="PROKAR_LIPOPROTEIN"/>
    <property type="match status" value="1"/>
</dbReference>
<organism evidence="2">
    <name type="scientific">marine metagenome</name>
    <dbReference type="NCBI Taxonomy" id="408172"/>
    <lineage>
        <taxon>unclassified sequences</taxon>
        <taxon>metagenomes</taxon>
        <taxon>ecological metagenomes</taxon>
    </lineage>
</organism>
<evidence type="ECO:0000259" key="1">
    <source>
        <dbReference type="Pfam" id="PF19489"/>
    </source>
</evidence>
<proteinExistence type="predicted"/>
<sequence>MVQRLTHCLLILILFQGCAVSPPKSPENICDIFKEKRSWYKAARRTEKRWGIPVSVTMAFIYQESSFRAKAKAERRKLLWVIPWKRKSSAKGYAQVIDETWEQYVKDAGGFFSNRSDFDDAVDFVGWYNSNSHKRLGISKSNAKALYLAYHEGWGGYRKGSHKKKKGLMQIANRVEKRAAIYKSQYKRCKRKLRRWFIFF</sequence>
<dbReference type="Gene3D" id="1.10.530.10">
    <property type="match status" value="1"/>
</dbReference>